<organism evidence="2 3">
    <name type="scientific">Parelaphostrongylus tenuis</name>
    <name type="common">Meningeal worm</name>
    <dbReference type="NCBI Taxonomy" id="148309"/>
    <lineage>
        <taxon>Eukaryota</taxon>
        <taxon>Metazoa</taxon>
        <taxon>Ecdysozoa</taxon>
        <taxon>Nematoda</taxon>
        <taxon>Chromadorea</taxon>
        <taxon>Rhabditida</taxon>
        <taxon>Rhabditina</taxon>
        <taxon>Rhabditomorpha</taxon>
        <taxon>Strongyloidea</taxon>
        <taxon>Metastrongylidae</taxon>
        <taxon>Parelaphostrongylus</taxon>
    </lineage>
</organism>
<proteinExistence type="predicted"/>
<evidence type="ECO:0000313" key="2">
    <source>
        <dbReference type="EMBL" id="KAJ1352967.1"/>
    </source>
</evidence>
<protein>
    <submittedName>
        <fullName evidence="2">Uncharacterized protein</fullName>
    </submittedName>
</protein>
<evidence type="ECO:0000313" key="3">
    <source>
        <dbReference type="Proteomes" id="UP001196413"/>
    </source>
</evidence>
<reference evidence="2" key="1">
    <citation type="submission" date="2021-06" db="EMBL/GenBank/DDBJ databases">
        <title>Parelaphostrongylus tenuis whole genome reference sequence.</title>
        <authorList>
            <person name="Garwood T.J."/>
            <person name="Larsen P.A."/>
            <person name="Fountain-Jones N.M."/>
            <person name="Garbe J.R."/>
            <person name="Macchietto M.G."/>
            <person name="Kania S.A."/>
            <person name="Gerhold R.W."/>
            <person name="Richards J.E."/>
            <person name="Wolf T.M."/>
        </authorList>
    </citation>
    <scope>NUCLEOTIDE SEQUENCE</scope>
    <source>
        <strain evidence="2">MNPRO001-30</strain>
        <tissue evidence="2">Meninges</tissue>
    </source>
</reference>
<sequence length="82" mass="8988">MNVIMMLIIQRLKFPRNLSAYRVIFLDSAVDAVCCGAHVTVVAATHRTPKVHLTLNSIALILCFLYGIINDAVCPAGEIESM</sequence>
<feature type="transmembrane region" description="Helical" evidence="1">
    <location>
        <begin position="21"/>
        <end position="45"/>
    </location>
</feature>
<keyword evidence="1" id="KW-0472">Membrane</keyword>
<accession>A0AAD5M6F8</accession>
<name>A0AAD5M6F8_PARTN</name>
<keyword evidence="1" id="KW-0812">Transmembrane</keyword>
<feature type="transmembrane region" description="Helical" evidence="1">
    <location>
        <begin position="51"/>
        <end position="69"/>
    </location>
</feature>
<keyword evidence="3" id="KW-1185">Reference proteome</keyword>
<dbReference type="Proteomes" id="UP001196413">
    <property type="component" value="Unassembled WGS sequence"/>
</dbReference>
<evidence type="ECO:0000256" key="1">
    <source>
        <dbReference type="SAM" id="Phobius"/>
    </source>
</evidence>
<dbReference type="EMBL" id="JAHQIW010001573">
    <property type="protein sequence ID" value="KAJ1352967.1"/>
    <property type="molecule type" value="Genomic_DNA"/>
</dbReference>
<comment type="caution">
    <text evidence="2">The sequence shown here is derived from an EMBL/GenBank/DDBJ whole genome shotgun (WGS) entry which is preliminary data.</text>
</comment>
<gene>
    <name evidence="2" type="ORF">KIN20_009500</name>
</gene>
<keyword evidence="1" id="KW-1133">Transmembrane helix</keyword>
<dbReference type="AlphaFoldDB" id="A0AAD5M6F8"/>